<proteinExistence type="predicted"/>
<sequence length="563" mass="62888">MPQHHPGTFVAHNNINLTDVPWALTTHLFSAVVSHWLANDLQYLRVYKGLSEQTFAILRKSQTATSLADPENIETRLIAWLEAAIQNGEREEKLFNEVAEIYNLNLALSESNKNEGLRRYEGLFRQFTTAERNTFIPWLEGAVLLWATEKIYYESWSWARRQDAQSSPRTYNNDLDGGAMRREFIPNWSNRDFLMFVEQLERIINEGVSTAVKGDDALWRQVKSRTDGLYATVLDAEEAFWPSGDESTALKEAGAAGPGVGTDIDGSTLGSVEQSEVKCDKCENFGNGASTAAGMGDPPGAMSLSGTSTRRPLSGIERLPTEVVQQLASYLIIEIPSLDRSERRPNEPRLFRPGKLATLRAASRVLRAKIEYIFKQCFAVKLVPFHKYSLHRLYQLSLCPAYATLVRELSFVPHSVSAIEDDWQNNDNWALDAAMADSKVAQLRSKHAEETSFLILALNGFDNLMAIEVSPDLQQPTSANVRRHSLLSHSPTKIMAAIMESKSHLKSLAFVDSQARASEGLTPRILSRPSADVRVFNNLKTIALTLTCRNCELITVIHSSISD</sequence>
<dbReference type="PANTHER" id="PTHR41813:SF2">
    <property type="entry name" value="REGULATOR PAB1642, PUTATIVE (AFU_ORTHOLOGUE AFUA_3G11955)-RELATED"/>
    <property type="match status" value="1"/>
</dbReference>
<dbReference type="OrthoDB" id="37730at2759"/>
<dbReference type="CDD" id="cd19357">
    <property type="entry name" value="TenA_E_At3g16990-like"/>
    <property type="match status" value="1"/>
</dbReference>
<reference evidence="1" key="1">
    <citation type="journal article" date="2021" name="Nat. Commun.">
        <title>Genetic determinants of endophytism in the Arabidopsis root mycobiome.</title>
        <authorList>
            <person name="Mesny F."/>
            <person name="Miyauchi S."/>
            <person name="Thiergart T."/>
            <person name="Pickel B."/>
            <person name="Atanasova L."/>
            <person name="Karlsson M."/>
            <person name="Huettel B."/>
            <person name="Barry K.W."/>
            <person name="Haridas S."/>
            <person name="Chen C."/>
            <person name="Bauer D."/>
            <person name="Andreopoulos W."/>
            <person name="Pangilinan J."/>
            <person name="LaButti K."/>
            <person name="Riley R."/>
            <person name="Lipzen A."/>
            <person name="Clum A."/>
            <person name="Drula E."/>
            <person name="Henrissat B."/>
            <person name="Kohler A."/>
            <person name="Grigoriev I.V."/>
            <person name="Martin F.M."/>
            <person name="Hacquard S."/>
        </authorList>
    </citation>
    <scope>NUCLEOTIDE SEQUENCE</scope>
    <source>
        <strain evidence="1">MPI-SDFR-AT-0120</strain>
    </source>
</reference>
<dbReference type="SUPFAM" id="SSF48613">
    <property type="entry name" value="Heme oxygenase-like"/>
    <property type="match status" value="1"/>
</dbReference>
<name>A0A8K0R8G9_9PLEO</name>
<keyword evidence="2" id="KW-1185">Reference proteome</keyword>
<gene>
    <name evidence="1" type="ORF">FB567DRAFT_443119</name>
</gene>
<dbReference type="InterPro" id="IPR053261">
    <property type="entry name" value="Polyketide-peptide_reg"/>
</dbReference>
<dbReference type="InterPro" id="IPR016084">
    <property type="entry name" value="Haem_Oase-like_multi-hlx"/>
</dbReference>
<organism evidence="1 2">
    <name type="scientific">Paraphoma chrysanthemicola</name>
    <dbReference type="NCBI Taxonomy" id="798071"/>
    <lineage>
        <taxon>Eukaryota</taxon>
        <taxon>Fungi</taxon>
        <taxon>Dikarya</taxon>
        <taxon>Ascomycota</taxon>
        <taxon>Pezizomycotina</taxon>
        <taxon>Dothideomycetes</taxon>
        <taxon>Pleosporomycetidae</taxon>
        <taxon>Pleosporales</taxon>
        <taxon>Pleosporineae</taxon>
        <taxon>Phaeosphaeriaceae</taxon>
        <taxon>Paraphoma</taxon>
    </lineage>
</organism>
<comment type="caution">
    <text evidence="1">The sequence shown here is derived from an EMBL/GenBank/DDBJ whole genome shotgun (WGS) entry which is preliminary data.</text>
</comment>
<dbReference type="Gene3D" id="1.20.910.10">
    <property type="entry name" value="Heme oxygenase-like"/>
    <property type="match status" value="1"/>
</dbReference>
<evidence type="ECO:0000313" key="2">
    <source>
        <dbReference type="Proteomes" id="UP000813461"/>
    </source>
</evidence>
<accession>A0A8K0R8G9</accession>
<dbReference type="Proteomes" id="UP000813461">
    <property type="component" value="Unassembled WGS sequence"/>
</dbReference>
<dbReference type="PANTHER" id="PTHR41813">
    <property type="entry name" value="REGULATOR PAB1642, PUTATIVE (AFU_ORTHOLOGUE AFUA_3G11955)-RELATED"/>
    <property type="match status" value="1"/>
</dbReference>
<dbReference type="EMBL" id="JAGMVJ010000009">
    <property type="protein sequence ID" value="KAH7087532.1"/>
    <property type="molecule type" value="Genomic_DNA"/>
</dbReference>
<evidence type="ECO:0000313" key="1">
    <source>
        <dbReference type="EMBL" id="KAH7087532.1"/>
    </source>
</evidence>
<dbReference type="AlphaFoldDB" id="A0A8K0R8G9"/>
<protein>
    <submittedName>
        <fullName evidence="1">Uncharacterized protein</fullName>
    </submittedName>
</protein>